<evidence type="ECO:0000256" key="1">
    <source>
        <dbReference type="ARBA" id="ARBA00001412"/>
    </source>
</evidence>
<dbReference type="InterPro" id="IPR006102">
    <property type="entry name" value="Ig-like_GH2"/>
</dbReference>
<dbReference type="EMBL" id="BAJS01000018">
    <property type="protein sequence ID" value="GAK37337.1"/>
    <property type="molecule type" value="Genomic_DNA"/>
</dbReference>
<evidence type="ECO:0000256" key="2">
    <source>
        <dbReference type="ARBA" id="ARBA00007401"/>
    </source>
</evidence>
<dbReference type="Gene3D" id="2.60.40.10">
    <property type="entry name" value="Immunoglobulins"/>
    <property type="match status" value="1"/>
</dbReference>
<evidence type="ECO:0000256" key="5">
    <source>
        <dbReference type="ARBA" id="ARBA00023295"/>
    </source>
</evidence>
<protein>
    <recommendedName>
        <fullName evidence="3">beta-galactosidase</fullName>
        <ecNumber evidence="3">3.2.1.23</ecNumber>
    </recommendedName>
</protein>
<dbReference type="STRING" id="1121097.GCA_000428125_02748"/>
<keyword evidence="6" id="KW-0732">Signal</keyword>
<keyword evidence="9" id="KW-1185">Reference proteome</keyword>
<dbReference type="InterPro" id="IPR008979">
    <property type="entry name" value="Galactose-bd-like_sf"/>
</dbReference>
<evidence type="ECO:0000259" key="7">
    <source>
        <dbReference type="Pfam" id="PF00703"/>
    </source>
</evidence>
<dbReference type="Pfam" id="PF00703">
    <property type="entry name" value="Glyco_hydro_2"/>
    <property type="match status" value="1"/>
</dbReference>
<dbReference type="InterPro" id="IPR050347">
    <property type="entry name" value="Bact_Beta-galactosidase"/>
</dbReference>
<dbReference type="RefSeq" id="WP_024997039.1">
    <property type="nucleotide sequence ID" value="NZ_ATZI01000016.1"/>
</dbReference>
<dbReference type="SUPFAM" id="SSF51445">
    <property type="entry name" value="(Trans)glycosidases"/>
    <property type="match status" value="1"/>
</dbReference>
<comment type="similarity">
    <text evidence="2">Belongs to the glycosyl hydrolase 2 family.</text>
</comment>
<dbReference type="Proteomes" id="UP000027601">
    <property type="component" value="Unassembled WGS sequence"/>
</dbReference>
<dbReference type="OrthoDB" id="9801077at2"/>
<dbReference type="PANTHER" id="PTHR46323">
    <property type="entry name" value="BETA-GALACTOSIDASE"/>
    <property type="match status" value="1"/>
</dbReference>
<dbReference type="AlphaFoldDB" id="A0A069D4I7"/>
<feature type="signal peptide" evidence="6">
    <location>
        <begin position="1"/>
        <end position="20"/>
    </location>
</feature>
<feature type="domain" description="Glycoside hydrolase family 2 immunoglobulin-like beta-sandwich" evidence="7">
    <location>
        <begin position="189"/>
        <end position="293"/>
    </location>
</feature>
<dbReference type="GO" id="GO:0005990">
    <property type="term" value="P:lactose catabolic process"/>
    <property type="evidence" value="ECO:0007669"/>
    <property type="project" value="TreeGrafter"/>
</dbReference>
<dbReference type="PROSITE" id="PS51257">
    <property type="entry name" value="PROKAR_LIPOPROTEIN"/>
    <property type="match status" value="1"/>
</dbReference>
<dbReference type="Gene3D" id="2.60.120.260">
    <property type="entry name" value="Galactose-binding domain-like"/>
    <property type="match status" value="1"/>
</dbReference>
<evidence type="ECO:0000256" key="3">
    <source>
        <dbReference type="ARBA" id="ARBA00012756"/>
    </source>
</evidence>
<dbReference type="InterPro" id="IPR013783">
    <property type="entry name" value="Ig-like_fold"/>
</dbReference>
<feature type="chain" id="PRO_5001662371" description="beta-galactosidase" evidence="6">
    <location>
        <begin position="21"/>
        <end position="945"/>
    </location>
</feature>
<reference evidence="8 9" key="1">
    <citation type="journal article" date="2015" name="Microbes Environ.">
        <title>Distribution and evolution of nitrogen fixation genes in the phylum bacteroidetes.</title>
        <authorList>
            <person name="Inoue J."/>
            <person name="Oshima K."/>
            <person name="Suda W."/>
            <person name="Sakamoto M."/>
            <person name="Iino T."/>
            <person name="Noda S."/>
            <person name="Hongoh Y."/>
            <person name="Hattori M."/>
            <person name="Ohkuma M."/>
        </authorList>
    </citation>
    <scope>NUCLEOTIDE SEQUENCE [LARGE SCALE GENOMIC DNA]</scope>
    <source>
        <strain evidence="8 9">JCM 15093</strain>
    </source>
</reference>
<comment type="catalytic activity">
    <reaction evidence="1">
        <text>Hydrolysis of terminal non-reducing beta-D-galactose residues in beta-D-galactosides.</text>
        <dbReference type="EC" id="3.2.1.23"/>
    </reaction>
</comment>
<dbReference type="EC" id="3.2.1.23" evidence="3"/>
<keyword evidence="5" id="KW-0326">Glycosidase</keyword>
<dbReference type="eggNOG" id="COG3250">
    <property type="taxonomic scope" value="Bacteria"/>
</dbReference>
<accession>A0A069D4I7</accession>
<gene>
    <name evidence="8" type="ORF">JCM15093_2581</name>
</gene>
<dbReference type="SUPFAM" id="SSF49785">
    <property type="entry name" value="Galactose-binding domain-like"/>
    <property type="match status" value="1"/>
</dbReference>
<dbReference type="GO" id="GO:0009341">
    <property type="term" value="C:beta-galactosidase complex"/>
    <property type="evidence" value="ECO:0007669"/>
    <property type="project" value="TreeGrafter"/>
</dbReference>
<evidence type="ECO:0000256" key="4">
    <source>
        <dbReference type="ARBA" id="ARBA00022801"/>
    </source>
</evidence>
<evidence type="ECO:0000256" key="6">
    <source>
        <dbReference type="SAM" id="SignalP"/>
    </source>
</evidence>
<evidence type="ECO:0000313" key="8">
    <source>
        <dbReference type="EMBL" id="GAK37337.1"/>
    </source>
</evidence>
<evidence type="ECO:0000313" key="9">
    <source>
        <dbReference type="Proteomes" id="UP000027601"/>
    </source>
</evidence>
<dbReference type="GO" id="GO:0004565">
    <property type="term" value="F:beta-galactosidase activity"/>
    <property type="evidence" value="ECO:0007669"/>
    <property type="project" value="UniProtKB-EC"/>
</dbReference>
<name>A0A069D4I7_9BACE</name>
<dbReference type="PANTHER" id="PTHR46323:SF2">
    <property type="entry name" value="BETA-GALACTOSIDASE"/>
    <property type="match status" value="1"/>
</dbReference>
<proteinExistence type="inferred from homology"/>
<dbReference type="InterPro" id="IPR017853">
    <property type="entry name" value="GH"/>
</dbReference>
<sequence>MKNIKCIAVWGVVASIAFLAGCSTQKESFEEQRKFVSLAGPWHTDLGIIHLPGSVDQSGLPPRNADTLTTTRLTRLHPYVGVMEYVREVDIPGSLGDKMIRLVMERTKPSTVWVDGDSVGRCNTLLSSQIYDLSKWLTPGKHELKIRIDNRDEAVPSGVHGSHAWTEATQTNWNGVIGRLGLEISEKNFIEQVQVVPDVEQKRAVLHVSLVSGKQQSAVITVEGYAWNATRKDFIRKQEFPVELVKGRSETELVVNMGEEPLLWSEFSPALYKLNVELLTDEGADNQLVDFGMKSFGVKGTQFTINGKTTFLRGKHDGCVFPLTGYPSTEVTDWLEQFRIAQRYGINHIRFHSWTPPVAAFKAADIAGVYLQPELPFWGTMDAKNTSLNQCLLHEGEQLLKEYGNSPSFTMMALGNELNGDINLMRRLVNHFRSMDNRHLYSFGSNNNLGTAGEQAGEDFFVTCRVGRDTDSTYATHVRSSFSFADAWKGGILNGTYPSTRWNYAKAISNSSIPVVSHENGQFQVYPDYKEINKYTGVLYPYNYEVFRRRLADNHLEKQALEFHRATAAWSALCYKADIEMCMRTPGMGGFQLLDLIDYPGQGSALVGLMDVFWKNKGGMSEDTFAGFCNKVVPMAEFKAYCWSNEEEFQARLIVANYDEADLKELPLRWKLETVTGKVVAKGEQVISVKQGAVESPGEIRVALKQITQTAKMRLALQVGTYKNAYDLWIYPATKVEEPAELLQVKELSATVLKKLNEGANILYFPQKKQTDSISVGGLVTPDYWNYAMFKGISEWAHKEVSPGTMSLLVNPGHALFKHFPTDTHTNWQWWEVIRNSRAIILDALPAGYLPVIQVIDNVERNHKLGLVFEFRVGKGKLVVCSSNVSDYQDKPEGRAFYQALMDYVVSDACNPQWQVTPDEIKNFFQTKKKEKQIIEVRNITDYNI</sequence>
<organism evidence="8 9">
    <name type="scientific">Bacteroides graminisolvens DSM 19988 = JCM 15093</name>
    <dbReference type="NCBI Taxonomy" id="1121097"/>
    <lineage>
        <taxon>Bacteria</taxon>
        <taxon>Pseudomonadati</taxon>
        <taxon>Bacteroidota</taxon>
        <taxon>Bacteroidia</taxon>
        <taxon>Bacteroidales</taxon>
        <taxon>Bacteroidaceae</taxon>
        <taxon>Bacteroides</taxon>
    </lineage>
</organism>
<keyword evidence="4" id="KW-0378">Hydrolase</keyword>
<dbReference type="Gene3D" id="3.20.20.80">
    <property type="entry name" value="Glycosidases"/>
    <property type="match status" value="1"/>
</dbReference>
<comment type="caution">
    <text evidence="8">The sequence shown here is derived from an EMBL/GenBank/DDBJ whole genome shotgun (WGS) entry which is preliminary data.</text>
</comment>